<dbReference type="EMBL" id="BAAANN010000022">
    <property type="protein sequence ID" value="GAA1972037.1"/>
    <property type="molecule type" value="Genomic_DNA"/>
</dbReference>
<keyword evidence="3" id="KW-1185">Reference proteome</keyword>
<gene>
    <name evidence="2" type="ORF">GCM10009754_53160</name>
</gene>
<reference evidence="3" key="1">
    <citation type="journal article" date="2019" name="Int. J. Syst. Evol. Microbiol.">
        <title>The Global Catalogue of Microorganisms (GCM) 10K type strain sequencing project: providing services to taxonomists for standard genome sequencing and annotation.</title>
        <authorList>
            <consortium name="The Broad Institute Genomics Platform"/>
            <consortium name="The Broad Institute Genome Sequencing Center for Infectious Disease"/>
            <person name="Wu L."/>
            <person name="Ma J."/>
        </authorList>
    </citation>
    <scope>NUCLEOTIDE SEQUENCE [LARGE SCALE GENOMIC DNA]</scope>
    <source>
        <strain evidence="3">JCM 14545</strain>
    </source>
</reference>
<protein>
    <submittedName>
        <fullName evidence="2">Uncharacterized protein</fullName>
    </submittedName>
</protein>
<comment type="caution">
    <text evidence="2">The sequence shown here is derived from an EMBL/GenBank/DDBJ whole genome shotgun (WGS) entry which is preliminary data.</text>
</comment>
<accession>A0ABN2RNX6</accession>
<evidence type="ECO:0000313" key="3">
    <source>
        <dbReference type="Proteomes" id="UP001501116"/>
    </source>
</evidence>
<feature type="region of interest" description="Disordered" evidence="1">
    <location>
        <begin position="1"/>
        <end position="42"/>
    </location>
</feature>
<dbReference type="Proteomes" id="UP001501116">
    <property type="component" value="Unassembled WGS sequence"/>
</dbReference>
<organism evidence="2 3">
    <name type="scientific">Amycolatopsis minnesotensis</name>
    <dbReference type="NCBI Taxonomy" id="337894"/>
    <lineage>
        <taxon>Bacteria</taxon>
        <taxon>Bacillati</taxon>
        <taxon>Actinomycetota</taxon>
        <taxon>Actinomycetes</taxon>
        <taxon>Pseudonocardiales</taxon>
        <taxon>Pseudonocardiaceae</taxon>
        <taxon>Amycolatopsis</taxon>
    </lineage>
</organism>
<name>A0ABN2RNX6_9PSEU</name>
<proteinExistence type="predicted"/>
<feature type="compositionally biased region" description="Acidic residues" evidence="1">
    <location>
        <begin position="1"/>
        <end position="33"/>
    </location>
</feature>
<evidence type="ECO:0000313" key="2">
    <source>
        <dbReference type="EMBL" id="GAA1972037.1"/>
    </source>
</evidence>
<evidence type="ECO:0000256" key="1">
    <source>
        <dbReference type="SAM" id="MobiDB-lite"/>
    </source>
</evidence>
<sequence>MLDVLDVLDDEDELAESEEDLAEDPPESLEDLAESVPLESPDAPAFAVLADFESERESLR</sequence>